<organism evidence="2 3">
    <name type="scientific">Sporichthya brevicatena</name>
    <dbReference type="NCBI Taxonomy" id="171442"/>
    <lineage>
        <taxon>Bacteria</taxon>
        <taxon>Bacillati</taxon>
        <taxon>Actinomycetota</taxon>
        <taxon>Actinomycetes</taxon>
        <taxon>Sporichthyales</taxon>
        <taxon>Sporichthyaceae</taxon>
        <taxon>Sporichthya</taxon>
    </lineage>
</organism>
<dbReference type="RefSeq" id="WP_344603396.1">
    <property type="nucleotide sequence ID" value="NZ_BAAAHE010000011.1"/>
</dbReference>
<dbReference type="Proteomes" id="UP001500957">
    <property type="component" value="Unassembled WGS sequence"/>
</dbReference>
<comment type="caution">
    <text evidence="2">The sequence shown here is derived from an EMBL/GenBank/DDBJ whole genome shotgun (WGS) entry which is preliminary data.</text>
</comment>
<evidence type="ECO:0000313" key="2">
    <source>
        <dbReference type="EMBL" id="GAA0614882.1"/>
    </source>
</evidence>
<sequence length="262" mass="28115">MSNAMGFDAATSRRIEAAYTSSELIAQRRATLDLLALRPGEVVLDVGSGPGFLAAEMAAAVGPTGRVLAVDPSDTMRALARSRELPPNSGAVEHLAGDATALPTPDASVDVVVSTQVLEYVADVPAALAEARRVLRPGGRVHVLDTDWDSLVWRSADPERARRILTAWDAHLVDPYLPRRLPQLLRAAGFAEPEVRVLPLVRAGWDENSFAAGLLGLVEAFVPGRDGLTTEDVAAWTAEVRGLGPDAFFSLNRYLFLATRRD</sequence>
<dbReference type="InterPro" id="IPR013216">
    <property type="entry name" value="Methyltransf_11"/>
</dbReference>
<dbReference type="PANTHER" id="PTHR42912">
    <property type="entry name" value="METHYLTRANSFERASE"/>
    <property type="match status" value="1"/>
</dbReference>
<dbReference type="PANTHER" id="PTHR42912:SF93">
    <property type="entry name" value="N6-ADENOSINE-METHYLTRANSFERASE TMT1A"/>
    <property type="match status" value="1"/>
</dbReference>
<proteinExistence type="predicted"/>
<dbReference type="CDD" id="cd02440">
    <property type="entry name" value="AdoMet_MTases"/>
    <property type="match status" value="1"/>
</dbReference>
<reference evidence="3" key="1">
    <citation type="journal article" date="2019" name="Int. J. Syst. Evol. Microbiol.">
        <title>The Global Catalogue of Microorganisms (GCM) 10K type strain sequencing project: providing services to taxonomists for standard genome sequencing and annotation.</title>
        <authorList>
            <consortium name="The Broad Institute Genomics Platform"/>
            <consortium name="The Broad Institute Genome Sequencing Center for Infectious Disease"/>
            <person name="Wu L."/>
            <person name="Ma J."/>
        </authorList>
    </citation>
    <scope>NUCLEOTIDE SEQUENCE [LARGE SCALE GENOMIC DNA]</scope>
    <source>
        <strain evidence="3">JCM 10671</strain>
    </source>
</reference>
<dbReference type="EMBL" id="BAAAHE010000011">
    <property type="protein sequence ID" value="GAA0614882.1"/>
    <property type="molecule type" value="Genomic_DNA"/>
</dbReference>
<dbReference type="Pfam" id="PF08241">
    <property type="entry name" value="Methyltransf_11"/>
    <property type="match status" value="1"/>
</dbReference>
<keyword evidence="3" id="KW-1185">Reference proteome</keyword>
<evidence type="ECO:0000259" key="1">
    <source>
        <dbReference type="Pfam" id="PF08241"/>
    </source>
</evidence>
<dbReference type="SUPFAM" id="SSF53335">
    <property type="entry name" value="S-adenosyl-L-methionine-dependent methyltransferases"/>
    <property type="match status" value="1"/>
</dbReference>
<dbReference type="InterPro" id="IPR050508">
    <property type="entry name" value="Methyltransf_Superfamily"/>
</dbReference>
<dbReference type="Gene3D" id="3.40.50.150">
    <property type="entry name" value="Vaccinia Virus protein VP39"/>
    <property type="match status" value="1"/>
</dbReference>
<name>A0ABP3RQ45_9ACTN</name>
<accession>A0ABP3RQ45</accession>
<evidence type="ECO:0000313" key="3">
    <source>
        <dbReference type="Proteomes" id="UP001500957"/>
    </source>
</evidence>
<feature type="domain" description="Methyltransferase type 11" evidence="1">
    <location>
        <begin position="44"/>
        <end position="141"/>
    </location>
</feature>
<gene>
    <name evidence="2" type="ORF">GCM10009547_15940</name>
</gene>
<protein>
    <recommendedName>
        <fullName evidence="1">Methyltransferase type 11 domain-containing protein</fullName>
    </recommendedName>
</protein>
<dbReference type="InterPro" id="IPR029063">
    <property type="entry name" value="SAM-dependent_MTases_sf"/>
</dbReference>